<accession>A0A9D3ULL3</accession>
<evidence type="ECO:0000313" key="2">
    <source>
        <dbReference type="Proteomes" id="UP000828251"/>
    </source>
</evidence>
<sequence>MAALPRLHKLMLQELVWGQCYNNKEQPVAFFSKGLEKWVAKMLGCDYEIIYRQGSSNGADDALSRKQPLEEWAILTVYWQ</sequence>
<dbReference type="OrthoDB" id="10055717at2759"/>
<gene>
    <name evidence="1" type="ORF">J1N35_038347</name>
</gene>
<dbReference type="AlphaFoldDB" id="A0A9D3ULL3"/>
<reference evidence="1 2" key="1">
    <citation type="journal article" date="2021" name="Plant Biotechnol. J.">
        <title>Multi-omics assisted identification of the key and species-specific regulatory components of drought-tolerant mechanisms in Gossypium stocksii.</title>
        <authorList>
            <person name="Yu D."/>
            <person name="Ke L."/>
            <person name="Zhang D."/>
            <person name="Wu Y."/>
            <person name="Sun Y."/>
            <person name="Mei J."/>
            <person name="Sun J."/>
            <person name="Sun Y."/>
        </authorList>
    </citation>
    <scope>NUCLEOTIDE SEQUENCE [LARGE SCALE GENOMIC DNA]</scope>
    <source>
        <strain evidence="2">cv. E1</strain>
        <tissue evidence="1">Leaf</tissue>
    </source>
</reference>
<keyword evidence="2" id="KW-1185">Reference proteome</keyword>
<organism evidence="1 2">
    <name type="scientific">Gossypium stocksii</name>
    <dbReference type="NCBI Taxonomy" id="47602"/>
    <lineage>
        <taxon>Eukaryota</taxon>
        <taxon>Viridiplantae</taxon>
        <taxon>Streptophyta</taxon>
        <taxon>Embryophyta</taxon>
        <taxon>Tracheophyta</taxon>
        <taxon>Spermatophyta</taxon>
        <taxon>Magnoliopsida</taxon>
        <taxon>eudicotyledons</taxon>
        <taxon>Gunneridae</taxon>
        <taxon>Pentapetalae</taxon>
        <taxon>rosids</taxon>
        <taxon>malvids</taxon>
        <taxon>Malvales</taxon>
        <taxon>Malvaceae</taxon>
        <taxon>Malvoideae</taxon>
        <taxon>Gossypium</taxon>
    </lineage>
</organism>
<evidence type="ECO:0000313" key="1">
    <source>
        <dbReference type="EMBL" id="KAH1047563.1"/>
    </source>
</evidence>
<dbReference type="EMBL" id="JAIQCV010000011">
    <property type="protein sequence ID" value="KAH1047563.1"/>
    <property type="molecule type" value="Genomic_DNA"/>
</dbReference>
<name>A0A9D3ULL3_9ROSI</name>
<evidence type="ECO:0008006" key="3">
    <source>
        <dbReference type="Google" id="ProtNLM"/>
    </source>
</evidence>
<protein>
    <recommendedName>
        <fullName evidence="3">Reverse transcriptase RNase H-like domain-containing protein</fullName>
    </recommendedName>
</protein>
<proteinExistence type="predicted"/>
<comment type="caution">
    <text evidence="1">The sequence shown here is derived from an EMBL/GenBank/DDBJ whole genome shotgun (WGS) entry which is preliminary data.</text>
</comment>
<dbReference type="Proteomes" id="UP000828251">
    <property type="component" value="Unassembled WGS sequence"/>
</dbReference>